<dbReference type="Gene3D" id="3.90.120.10">
    <property type="entry name" value="DNA Methylase, subunit A, domain 2"/>
    <property type="match status" value="1"/>
</dbReference>
<feature type="compositionally biased region" description="Polar residues" evidence="7">
    <location>
        <begin position="247"/>
        <end position="259"/>
    </location>
</feature>
<dbReference type="Gene3D" id="3.40.50.150">
    <property type="entry name" value="Vaccinia Virus protein VP39"/>
    <property type="match status" value="1"/>
</dbReference>
<dbReference type="GO" id="GO:0003886">
    <property type="term" value="F:DNA (cytosine-5-)-methyltransferase activity"/>
    <property type="evidence" value="ECO:0007669"/>
    <property type="project" value="UniProtKB-EC"/>
</dbReference>
<comment type="caution">
    <text evidence="8">The sequence shown here is derived from an EMBL/GenBank/DDBJ whole genome shotgun (WGS) entry which is preliminary data.</text>
</comment>
<dbReference type="InterPro" id="IPR031303">
    <property type="entry name" value="C5_meth_CS"/>
</dbReference>
<evidence type="ECO:0000256" key="3">
    <source>
        <dbReference type="ARBA" id="ARBA00022679"/>
    </source>
</evidence>
<evidence type="ECO:0000256" key="2">
    <source>
        <dbReference type="ARBA" id="ARBA00022603"/>
    </source>
</evidence>
<dbReference type="EC" id="2.1.1.37" evidence="1"/>
<proteinExistence type="inferred from homology"/>
<dbReference type="InterPro" id="IPR001525">
    <property type="entry name" value="C5_MeTfrase"/>
</dbReference>
<dbReference type="NCBIfam" id="TIGR00675">
    <property type="entry name" value="dcm"/>
    <property type="match status" value="1"/>
</dbReference>
<dbReference type="GO" id="GO:0032259">
    <property type="term" value="P:methylation"/>
    <property type="evidence" value="ECO:0007669"/>
    <property type="project" value="UniProtKB-KW"/>
</dbReference>
<dbReference type="PRINTS" id="PR00105">
    <property type="entry name" value="C5METTRFRASE"/>
</dbReference>
<feature type="compositionally biased region" description="Basic and acidic residues" evidence="7">
    <location>
        <begin position="230"/>
        <end position="245"/>
    </location>
</feature>
<dbReference type="OrthoDB" id="48846at2759"/>
<evidence type="ECO:0000256" key="7">
    <source>
        <dbReference type="SAM" id="MobiDB-lite"/>
    </source>
</evidence>
<protein>
    <recommendedName>
        <fullName evidence="1">DNA (cytosine-5-)-methyltransferase</fullName>
        <ecNumber evidence="1">2.1.1.37</ecNumber>
    </recommendedName>
</protein>
<keyword evidence="2 5" id="KW-0489">Methyltransferase</keyword>
<gene>
    <name evidence="8" type="ORF">SEMRO_779_G201280.1</name>
</gene>
<dbReference type="Pfam" id="PF00145">
    <property type="entry name" value="DNA_methylase"/>
    <property type="match status" value="1"/>
</dbReference>
<evidence type="ECO:0000256" key="5">
    <source>
        <dbReference type="PROSITE-ProRule" id="PRU01016"/>
    </source>
</evidence>
<evidence type="ECO:0000313" key="9">
    <source>
        <dbReference type="Proteomes" id="UP001153069"/>
    </source>
</evidence>
<organism evidence="8 9">
    <name type="scientific">Seminavis robusta</name>
    <dbReference type="NCBI Taxonomy" id="568900"/>
    <lineage>
        <taxon>Eukaryota</taxon>
        <taxon>Sar</taxon>
        <taxon>Stramenopiles</taxon>
        <taxon>Ochrophyta</taxon>
        <taxon>Bacillariophyta</taxon>
        <taxon>Bacillariophyceae</taxon>
        <taxon>Bacillariophycidae</taxon>
        <taxon>Naviculales</taxon>
        <taxon>Naviculaceae</taxon>
        <taxon>Seminavis</taxon>
    </lineage>
</organism>
<dbReference type="GO" id="GO:0044027">
    <property type="term" value="P:negative regulation of gene expression via chromosomal CpG island methylation"/>
    <property type="evidence" value="ECO:0007669"/>
    <property type="project" value="TreeGrafter"/>
</dbReference>
<evidence type="ECO:0000256" key="4">
    <source>
        <dbReference type="ARBA" id="ARBA00022691"/>
    </source>
</evidence>
<evidence type="ECO:0000256" key="6">
    <source>
        <dbReference type="RuleBase" id="RU000416"/>
    </source>
</evidence>
<keyword evidence="9" id="KW-1185">Reference proteome</keyword>
<dbReference type="PANTHER" id="PTHR10629">
    <property type="entry name" value="CYTOSINE-SPECIFIC METHYLTRANSFERASE"/>
    <property type="match status" value="1"/>
</dbReference>
<sequence length="510" mass="57252">MIRKGDCMKRYEKKNRHTECPSRRFQQTVDDGEKFTDTFDGFGVKPQVGDVCINPMRVNRILKILSIETSRSVAVCSVYVALQYTTIKKAAHSILYKKYNYQWRYAELPGKAEFPLTELQPTLDISPDDLSTELIWEPHAKGPDGQWKEFSYYLRNTKAKKFCSLRKPVVMDLFAGGGGIDYGFQKAGLDVLYSVEKDKAAVETLKQNNTNANKHVLQEDVRVVLESMRKGENREDVPKPGEIDNLHGSSPCQGHSSANPHRRQKEMENNSLTLVPLEITEILRPKVFTLENVMGIVQGESRHMFEEVIATLLALGYQVRVAALNSKDYGDPQSRLRVILLAVQNGYELPRPPPPTHGRGTGRAYMTTLDAISDLEAVDPEPVDPHATVSNLELPLPMHTVIGHQHQWSVPNYCVDAEQKLEADKPAPTIRCKKAIGHYSLDRVLTPLEKARLQGFIYDDYVFMGNYMDQCQQIGNAVPVSLATALGRWVKSCFSSATPNPYLIAANSGT</sequence>
<keyword evidence="4 5" id="KW-0949">S-adenosyl-L-methionine</keyword>
<name>A0A9N8HIF1_9STRA</name>
<dbReference type="InterPro" id="IPR050390">
    <property type="entry name" value="C5-Methyltransferase"/>
</dbReference>
<dbReference type="AlphaFoldDB" id="A0A9N8HIF1"/>
<dbReference type="PROSITE" id="PS51679">
    <property type="entry name" value="SAM_MT_C5"/>
    <property type="match status" value="1"/>
</dbReference>
<dbReference type="GO" id="GO:0003677">
    <property type="term" value="F:DNA binding"/>
    <property type="evidence" value="ECO:0007669"/>
    <property type="project" value="TreeGrafter"/>
</dbReference>
<feature type="region of interest" description="Disordered" evidence="7">
    <location>
        <begin position="230"/>
        <end position="269"/>
    </location>
</feature>
<keyword evidence="3 5" id="KW-0808">Transferase</keyword>
<evidence type="ECO:0000313" key="8">
    <source>
        <dbReference type="EMBL" id="CAB9516383.1"/>
    </source>
</evidence>
<dbReference type="GO" id="GO:0005634">
    <property type="term" value="C:nucleus"/>
    <property type="evidence" value="ECO:0007669"/>
    <property type="project" value="TreeGrafter"/>
</dbReference>
<accession>A0A9N8HIF1</accession>
<dbReference type="Proteomes" id="UP001153069">
    <property type="component" value="Unassembled WGS sequence"/>
</dbReference>
<feature type="active site" evidence="5">
    <location>
        <position position="252"/>
    </location>
</feature>
<dbReference type="PROSITE" id="PS00095">
    <property type="entry name" value="C5_MTASE_2"/>
    <property type="match status" value="1"/>
</dbReference>
<dbReference type="InterPro" id="IPR029063">
    <property type="entry name" value="SAM-dependent_MTases_sf"/>
</dbReference>
<dbReference type="PANTHER" id="PTHR10629:SF52">
    <property type="entry name" value="DNA (CYTOSINE-5)-METHYLTRANSFERASE 1"/>
    <property type="match status" value="1"/>
</dbReference>
<dbReference type="EMBL" id="CAICTM010000778">
    <property type="protein sequence ID" value="CAB9516383.1"/>
    <property type="molecule type" value="Genomic_DNA"/>
</dbReference>
<comment type="similarity">
    <text evidence="5 6">Belongs to the class I-like SAM-binding methyltransferase superfamily. C5-methyltransferase family.</text>
</comment>
<reference evidence="8" key="1">
    <citation type="submission" date="2020-06" db="EMBL/GenBank/DDBJ databases">
        <authorList>
            <consortium name="Plant Systems Biology data submission"/>
        </authorList>
    </citation>
    <scope>NUCLEOTIDE SEQUENCE</scope>
    <source>
        <strain evidence="8">D6</strain>
    </source>
</reference>
<dbReference type="SUPFAM" id="SSF53335">
    <property type="entry name" value="S-adenosyl-L-methionine-dependent methyltransferases"/>
    <property type="match status" value="1"/>
</dbReference>
<evidence type="ECO:0000256" key="1">
    <source>
        <dbReference type="ARBA" id="ARBA00011975"/>
    </source>
</evidence>